<keyword evidence="2" id="KW-1185">Reference proteome</keyword>
<dbReference type="Proteomes" id="UP000315167">
    <property type="component" value="Unassembled WGS sequence"/>
</dbReference>
<dbReference type="OrthoDB" id="9939743at2"/>
<organism evidence="1 2">
    <name type="scientific">Luteimonas cucumeris</name>
    <dbReference type="NCBI Taxonomy" id="985012"/>
    <lineage>
        <taxon>Bacteria</taxon>
        <taxon>Pseudomonadati</taxon>
        <taxon>Pseudomonadota</taxon>
        <taxon>Gammaproteobacteria</taxon>
        <taxon>Lysobacterales</taxon>
        <taxon>Lysobacteraceae</taxon>
        <taxon>Luteimonas</taxon>
    </lineage>
</organism>
<dbReference type="RefSeq" id="WP_144898473.1">
    <property type="nucleotide sequence ID" value="NZ_VLKN01000002.1"/>
</dbReference>
<evidence type="ECO:0000313" key="2">
    <source>
        <dbReference type="Proteomes" id="UP000315167"/>
    </source>
</evidence>
<evidence type="ECO:0000313" key="1">
    <source>
        <dbReference type="EMBL" id="TWI04815.1"/>
    </source>
</evidence>
<proteinExistence type="predicted"/>
<dbReference type="AlphaFoldDB" id="A0A562LB88"/>
<accession>A0A562LB88</accession>
<protein>
    <submittedName>
        <fullName evidence="1">Uncharacterized protein</fullName>
    </submittedName>
</protein>
<sequence>MSDRRLYSRKFWLAASAFLAGVVFFALGKLDAAQWMGLTTWVLGIYCAGNVGDQAVTKSV</sequence>
<gene>
    <name evidence="1" type="ORF">IP90_00953</name>
</gene>
<reference evidence="1 2" key="1">
    <citation type="journal article" date="2015" name="Stand. Genomic Sci.">
        <title>Genomic Encyclopedia of Bacterial and Archaeal Type Strains, Phase III: the genomes of soil and plant-associated and newly described type strains.</title>
        <authorList>
            <person name="Whitman W.B."/>
            <person name="Woyke T."/>
            <person name="Klenk H.P."/>
            <person name="Zhou Y."/>
            <person name="Lilburn T.G."/>
            <person name="Beck B.J."/>
            <person name="De Vos P."/>
            <person name="Vandamme P."/>
            <person name="Eisen J.A."/>
            <person name="Garrity G."/>
            <person name="Hugenholtz P."/>
            <person name="Kyrpides N.C."/>
        </authorList>
    </citation>
    <scope>NUCLEOTIDE SEQUENCE [LARGE SCALE GENOMIC DNA]</scope>
    <source>
        <strain evidence="1 2">CGMCC 1.10821</strain>
    </source>
</reference>
<dbReference type="EMBL" id="VLKN01000002">
    <property type="protein sequence ID" value="TWI04815.1"/>
    <property type="molecule type" value="Genomic_DNA"/>
</dbReference>
<name>A0A562LB88_9GAMM</name>
<comment type="caution">
    <text evidence="1">The sequence shown here is derived from an EMBL/GenBank/DDBJ whole genome shotgun (WGS) entry which is preliminary data.</text>
</comment>